<feature type="compositionally biased region" description="Polar residues" evidence="1">
    <location>
        <begin position="23"/>
        <end position="49"/>
    </location>
</feature>
<evidence type="ECO:0000313" key="2">
    <source>
        <dbReference type="Ensembl" id="ENSACAP00000036740.1"/>
    </source>
</evidence>
<organism evidence="2 3">
    <name type="scientific">Anolis carolinensis</name>
    <name type="common">Green anole</name>
    <name type="synonym">American chameleon</name>
    <dbReference type="NCBI Taxonomy" id="28377"/>
    <lineage>
        <taxon>Eukaryota</taxon>
        <taxon>Metazoa</taxon>
        <taxon>Chordata</taxon>
        <taxon>Craniata</taxon>
        <taxon>Vertebrata</taxon>
        <taxon>Euteleostomi</taxon>
        <taxon>Lepidosauria</taxon>
        <taxon>Squamata</taxon>
        <taxon>Bifurcata</taxon>
        <taxon>Unidentata</taxon>
        <taxon>Episquamata</taxon>
        <taxon>Toxicofera</taxon>
        <taxon>Iguania</taxon>
        <taxon>Dactyloidae</taxon>
        <taxon>Anolis</taxon>
    </lineage>
</organism>
<reference evidence="2 3" key="1">
    <citation type="submission" date="2009-12" db="EMBL/GenBank/DDBJ databases">
        <title>The Genome Sequence of Anolis carolinensis (Green Anole Lizard).</title>
        <authorList>
            <consortium name="The Genome Sequencing Platform"/>
            <person name="Di Palma F."/>
            <person name="Alfoldi J."/>
            <person name="Heiman D."/>
            <person name="Young S."/>
            <person name="Grabherr M."/>
            <person name="Johnson J."/>
            <person name="Lander E.S."/>
            <person name="Lindblad-Toh K."/>
        </authorList>
    </citation>
    <scope>NUCLEOTIDE SEQUENCE [LARGE SCALE GENOMIC DNA]</scope>
    <source>
        <strain evidence="2 3">JBL SC #1</strain>
    </source>
</reference>
<evidence type="ECO:0000313" key="3">
    <source>
        <dbReference type="Proteomes" id="UP000001646"/>
    </source>
</evidence>
<dbReference type="GeneTree" id="ENSGT00960000190572"/>
<keyword evidence="3" id="KW-1185">Reference proteome</keyword>
<name>A0A803TNF0_ANOCA</name>
<accession>A0A803TNF0</accession>
<proteinExistence type="predicted"/>
<protein>
    <submittedName>
        <fullName evidence="2">Uncharacterized protein</fullName>
    </submittedName>
</protein>
<feature type="compositionally biased region" description="Basic and acidic residues" evidence="1">
    <location>
        <begin position="56"/>
        <end position="83"/>
    </location>
</feature>
<sequence length="129" mass="15212">NRSESSRRNLEKELGRKERYRKYSTSPTGSDYSTKSVENYRRYTSQWINEPSRYNADNKPELTWTKNEREHQSREREPTKPKELDEEATLNGKDQSGGGDGKKLPQNLLNIFNQIAEFEREKGNKQNNQ</sequence>
<feature type="compositionally biased region" description="Basic and acidic residues" evidence="1">
    <location>
        <begin position="1"/>
        <end position="17"/>
    </location>
</feature>
<dbReference type="InParanoid" id="A0A803TNF0"/>
<dbReference type="Proteomes" id="UP000001646">
    <property type="component" value="Chromosome 3"/>
</dbReference>
<evidence type="ECO:0000256" key="1">
    <source>
        <dbReference type="SAM" id="MobiDB-lite"/>
    </source>
</evidence>
<dbReference type="Ensembl" id="ENSACAT00000058545.1">
    <property type="protein sequence ID" value="ENSACAP00000036740.1"/>
    <property type="gene ID" value="ENSACAG00000044880.1"/>
</dbReference>
<reference evidence="2" key="3">
    <citation type="submission" date="2025-09" db="UniProtKB">
        <authorList>
            <consortium name="Ensembl"/>
        </authorList>
    </citation>
    <scope>IDENTIFICATION</scope>
</reference>
<dbReference type="AlphaFoldDB" id="A0A803TNF0"/>
<reference evidence="2" key="2">
    <citation type="submission" date="2025-08" db="UniProtKB">
        <authorList>
            <consortium name="Ensembl"/>
        </authorList>
    </citation>
    <scope>IDENTIFICATION</scope>
</reference>
<feature type="region of interest" description="Disordered" evidence="1">
    <location>
        <begin position="1"/>
        <end position="107"/>
    </location>
</feature>